<dbReference type="Proteomes" id="UP000551758">
    <property type="component" value="Unassembled WGS sequence"/>
</dbReference>
<keyword evidence="9" id="KW-0811">Translocation</keyword>
<keyword evidence="4" id="KW-0813">Transport</keyword>
<evidence type="ECO:0000256" key="8">
    <source>
        <dbReference type="ARBA" id="ARBA00022989"/>
    </source>
</evidence>
<evidence type="ECO:0000313" key="15">
    <source>
        <dbReference type="EMBL" id="KAF5916792.1"/>
    </source>
</evidence>
<dbReference type="GO" id="GO:0005789">
    <property type="term" value="C:endoplasmic reticulum membrane"/>
    <property type="evidence" value="ECO:0007669"/>
    <property type="project" value="UniProtKB-SubCell"/>
</dbReference>
<evidence type="ECO:0000256" key="5">
    <source>
        <dbReference type="ARBA" id="ARBA00022692"/>
    </source>
</evidence>
<evidence type="ECO:0000256" key="2">
    <source>
        <dbReference type="ARBA" id="ARBA00008274"/>
    </source>
</evidence>
<keyword evidence="6" id="KW-0256">Endoplasmic reticulum</keyword>
<evidence type="ECO:0000256" key="4">
    <source>
        <dbReference type="ARBA" id="ARBA00022448"/>
    </source>
</evidence>
<feature type="transmembrane region" description="Helical" evidence="14">
    <location>
        <begin position="565"/>
        <end position="582"/>
    </location>
</feature>
<proteinExistence type="inferred from homology"/>
<dbReference type="GO" id="GO:0006605">
    <property type="term" value="P:protein targeting"/>
    <property type="evidence" value="ECO:0007669"/>
    <property type="project" value="InterPro"/>
</dbReference>
<dbReference type="InterPro" id="IPR008158">
    <property type="entry name" value="Translocase_Sec61-g"/>
</dbReference>
<keyword evidence="10 14" id="KW-0472">Membrane</keyword>
<feature type="compositionally biased region" description="Basic and acidic residues" evidence="13">
    <location>
        <begin position="194"/>
        <end position="204"/>
    </location>
</feature>
<feature type="compositionally biased region" description="Low complexity" evidence="13">
    <location>
        <begin position="342"/>
        <end position="351"/>
    </location>
</feature>
<comment type="subcellular location">
    <subcellularLocation>
        <location evidence="1">Endoplasmic reticulum membrane</location>
        <topology evidence="1">Single-pass membrane protein</topology>
    </subcellularLocation>
</comment>
<feature type="region of interest" description="Disordered" evidence="13">
    <location>
        <begin position="83"/>
        <end position="204"/>
    </location>
</feature>
<keyword evidence="5 14" id="KW-0812">Transmembrane</keyword>
<dbReference type="GO" id="GO:0008320">
    <property type="term" value="F:protein transmembrane transporter activity"/>
    <property type="evidence" value="ECO:0007669"/>
    <property type="project" value="InterPro"/>
</dbReference>
<comment type="caution">
    <text evidence="15">The sequence shown here is derived from an EMBL/GenBank/DDBJ whole genome shotgun (WGS) entry which is preliminary data.</text>
</comment>
<feature type="compositionally biased region" description="Basic residues" evidence="13">
    <location>
        <begin position="101"/>
        <end position="110"/>
    </location>
</feature>
<reference evidence="15 16" key="1">
    <citation type="journal article" date="2020" name="Mol. Biol. Evol.">
        <title>Interspecific Gene Flow and the Evolution of Specialization in Black and White Rhinoceros.</title>
        <authorList>
            <person name="Moodley Y."/>
            <person name="Westbury M.V."/>
            <person name="Russo I.M."/>
            <person name="Gopalakrishnan S."/>
            <person name="Rakotoarivelo A."/>
            <person name="Olsen R.A."/>
            <person name="Prost S."/>
            <person name="Tunstall T."/>
            <person name="Ryder O.A."/>
            <person name="Dalen L."/>
            <person name="Bruford M.W."/>
        </authorList>
    </citation>
    <scope>NUCLEOTIDE SEQUENCE [LARGE SCALE GENOMIC DNA]</scope>
    <source>
        <strain evidence="15">SBR-YM</strain>
        <tissue evidence="15">Skin</tissue>
    </source>
</reference>
<feature type="compositionally biased region" description="Basic and acidic residues" evidence="13">
    <location>
        <begin position="280"/>
        <end position="289"/>
    </location>
</feature>
<dbReference type="NCBIfam" id="TIGR00327">
    <property type="entry name" value="secE_euk_arch"/>
    <property type="match status" value="1"/>
</dbReference>
<dbReference type="InterPro" id="IPR001901">
    <property type="entry name" value="Translocase_SecE/Sec61-g"/>
</dbReference>
<keyword evidence="7" id="KW-0653">Protein transport</keyword>
<evidence type="ECO:0000256" key="14">
    <source>
        <dbReference type="SAM" id="Phobius"/>
    </source>
</evidence>
<evidence type="ECO:0000256" key="11">
    <source>
        <dbReference type="ARBA" id="ARBA00046516"/>
    </source>
</evidence>
<keyword evidence="16" id="KW-1185">Reference proteome</keyword>
<feature type="region of interest" description="Disordered" evidence="13">
    <location>
        <begin position="280"/>
        <end position="495"/>
    </location>
</feature>
<dbReference type="FunFam" id="1.20.5.820:FF:000001">
    <property type="entry name" value="Transport protein Sec61 subunit gamma"/>
    <property type="match status" value="1"/>
</dbReference>
<accession>A0A7J7ELX4</accession>
<dbReference type="Gene3D" id="1.20.5.820">
    <property type="entry name" value="Preprotein translocase SecE subunit"/>
    <property type="match status" value="1"/>
</dbReference>
<protein>
    <recommendedName>
        <fullName evidence="3">Protein transport protein Sec61 subunit gamma</fullName>
    </recommendedName>
</protein>
<comment type="function">
    <text evidence="12">Component of SEC61 channel-forming translocon complex that mediates transport of signal peptide-containing precursor polypeptides across the endoplasmic reticulum (ER). Forms a ribosome receptor and a gated pore in the ER membrane, both functions required for cotranslational translocation of nascent polypeptides. The SEC61 channel is also involved in ER membrane insertion of transmembrane proteins: it mediates membrane insertion of the first few transmembrane segments of proteins, while insertion of subsequent transmembrane regions of multi-pass membrane proteins is mediated by the multi-pass translocon (MPT) complex. The SEC61 channel cooperates with the translocating protein TRAM1 to import nascent proteins into the ER.</text>
</comment>
<dbReference type="PROSITE" id="PS01067">
    <property type="entry name" value="SECE_SEC61G"/>
    <property type="match status" value="1"/>
</dbReference>
<feature type="transmembrane region" description="Helical" evidence="14">
    <location>
        <begin position="541"/>
        <end position="559"/>
    </location>
</feature>
<evidence type="ECO:0000256" key="1">
    <source>
        <dbReference type="ARBA" id="ARBA00004389"/>
    </source>
</evidence>
<feature type="compositionally biased region" description="Basic residues" evidence="13">
    <location>
        <begin position="182"/>
        <end position="193"/>
    </location>
</feature>
<evidence type="ECO:0000256" key="10">
    <source>
        <dbReference type="ARBA" id="ARBA00023136"/>
    </source>
</evidence>
<keyword evidence="8 14" id="KW-1133">Transmembrane helix</keyword>
<dbReference type="Pfam" id="PF00584">
    <property type="entry name" value="SecE"/>
    <property type="match status" value="1"/>
</dbReference>
<dbReference type="SUPFAM" id="SSF103456">
    <property type="entry name" value="Preprotein translocase SecE subunit"/>
    <property type="match status" value="1"/>
</dbReference>
<gene>
    <name evidence="15" type="ORF">HPG69_012151</name>
</gene>
<feature type="compositionally biased region" description="Basic residues" evidence="13">
    <location>
        <begin position="473"/>
        <end position="484"/>
    </location>
</feature>
<dbReference type="PANTHER" id="PTHR12309">
    <property type="entry name" value="SEC61 GAMMA SUBUNIT"/>
    <property type="match status" value="1"/>
</dbReference>
<name>A0A7J7ELX4_DICBM</name>
<dbReference type="EMBL" id="JACDTQ010002674">
    <property type="protein sequence ID" value="KAF5916792.1"/>
    <property type="molecule type" value="Genomic_DNA"/>
</dbReference>
<dbReference type="GO" id="GO:0006886">
    <property type="term" value="P:intracellular protein transport"/>
    <property type="evidence" value="ECO:0007669"/>
    <property type="project" value="InterPro"/>
</dbReference>
<evidence type="ECO:0000256" key="12">
    <source>
        <dbReference type="ARBA" id="ARBA00056173"/>
    </source>
</evidence>
<feature type="compositionally biased region" description="Polar residues" evidence="13">
    <location>
        <begin position="311"/>
        <end position="323"/>
    </location>
</feature>
<evidence type="ECO:0000313" key="16">
    <source>
        <dbReference type="Proteomes" id="UP000551758"/>
    </source>
</evidence>
<dbReference type="InterPro" id="IPR023391">
    <property type="entry name" value="Prot_translocase_SecE_dom_sf"/>
</dbReference>
<dbReference type="HAMAP" id="MF_00422">
    <property type="entry name" value="SecE"/>
    <property type="match status" value="1"/>
</dbReference>
<evidence type="ECO:0000256" key="13">
    <source>
        <dbReference type="SAM" id="MobiDB-lite"/>
    </source>
</evidence>
<evidence type="ECO:0000256" key="9">
    <source>
        <dbReference type="ARBA" id="ARBA00023010"/>
    </source>
</evidence>
<dbReference type="AlphaFoldDB" id="A0A7J7ELX4"/>
<comment type="subunit">
    <text evidence="11">The SEC61 channel-forming translocon complex consists of channel-forming core components SEC61A1, SEC61B and SEC61G and different auxiliary components such as SEC62 and SEC63. The SEC61 channel associates with the multi-pass translocon (MPT) complex.</text>
</comment>
<comment type="similarity">
    <text evidence="2">Belongs to the SecE/SEC61-gamma family.</text>
</comment>
<evidence type="ECO:0000256" key="7">
    <source>
        <dbReference type="ARBA" id="ARBA00022927"/>
    </source>
</evidence>
<sequence length="584" mass="63749">MLGSVGFEFIISEFKILYGKFKEKTYRKERHEGRRSEEGLHVLLKPDVDSGWKTLSSLQVTRQSILYVVLLYLRGIPKIDQDARSGGGAGEEIRFCSTTIRRPRRSQRQRHVADKHLYMRPPRGGQRRTRPRGGAAEPAGRGRKRAGRLRGDCGRRNAHVTAHNRATGSTVGTRRPEEVRTRNARGPRGQGRRPRAEASGFRRAEAAPGGLTRARRTGLMNASWCSLMIWLRSPAVEDLAGSTLTAASRDNRAILPRLSRGGRGGPHFCCCTALRRRMSETRAKGREGAEGTVPEARHISQTAPPAISTVGGYTTQHEQQQLQDKPPCQWKPGSGDALRYVRSTGALAGGATRRRRPGSSGNSPQGTQQTRTRRGGSPRADGTPVATPSAHLFREARPGRTATCRRPPRCRLGGEAVSPGTRGEAFVTQGFGGPGKPGSLVGSRGGGKRSPRSGPRPGSGPSGRLHFSPHGQVWKRRPGQRPRGPRGQGSAACDHSASGPLAWGVMDQVMQFVEPSRQFVKDSIRLVKRCTKPDRKEFQKIAMATAIGFAIMGFIGFFVKLIHIPINNIIVFVTLLGHLMAMSK</sequence>
<evidence type="ECO:0000256" key="6">
    <source>
        <dbReference type="ARBA" id="ARBA00022824"/>
    </source>
</evidence>
<evidence type="ECO:0000256" key="3">
    <source>
        <dbReference type="ARBA" id="ARBA00018528"/>
    </source>
</evidence>
<organism evidence="15 16">
    <name type="scientific">Diceros bicornis minor</name>
    <name type="common">South-central black rhinoceros</name>
    <dbReference type="NCBI Taxonomy" id="77932"/>
    <lineage>
        <taxon>Eukaryota</taxon>
        <taxon>Metazoa</taxon>
        <taxon>Chordata</taxon>
        <taxon>Craniata</taxon>
        <taxon>Vertebrata</taxon>
        <taxon>Euteleostomi</taxon>
        <taxon>Mammalia</taxon>
        <taxon>Eutheria</taxon>
        <taxon>Laurasiatheria</taxon>
        <taxon>Perissodactyla</taxon>
        <taxon>Rhinocerotidae</taxon>
        <taxon>Diceros</taxon>
    </lineage>
</organism>